<dbReference type="EMBL" id="NCXP01000117">
    <property type="protein sequence ID" value="OSC32961.1"/>
    <property type="molecule type" value="Genomic_DNA"/>
</dbReference>
<gene>
    <name evidence="1" type="ORF">B8W66_23760</name>
</gene>
<proteinExistence type="predicted"/>
<name>A0A1X2LG82_9MYCO</name>
<dbReference type="Proteomes" id="UP000193247">
    <property type="component" value="Unassembled WGS sequence"/>
</dbReference>
<feature type="non-terminal residue" evidence="1">
    <location>
        <position position="94"/>
    </location>
</feature>
<reference evidence="1 2" key="1">
    <citation type="submission" date="2017-04" db="EMBL/GenBank/DDBJ databases">
        <title>The new phylogeny of genus Mycobacterium.</title>
        <authorList>
            <person name="Tortoli E."/>
            <person name="Trovato A."/>
            <person name="Cirillo D.M."/>
        </authorList>
    </citation>
    <scope>NUCLEOTIDE SEQUENCE [LARGE SCALE GENOMIC DNA]</scope>
    <source>
        <strain evidence="1 2">TBL 1200985</strain>
    </source>
</reference>
<dbReference type="AlphaFoldDB" id="A0A1X2LG82"/>
<comment type="caution">
    <text evidence="1">The sequence shown here is derived from an EMBL/GenBank/DDBJ whole genome shotgun (WGS) entry which is preliminary data.</text>
</comment>
<keyword evidence="2" id="KW-1185">Reference proteome</keyword>
<protein>
    <submittedName>
        <fullName evidence="1">Uncharacterized protein</fullName>
    </submittedName>
</protein>
<evidence type="ECO:0000313" key="1">
    <source>
        <dbReference type="EMBL" id="OSC32961.1"/>
    </source>
</evidence>
<sequence length="94" mass="10774">MSAVWVVSTGIRVVRVEIHRSASGAWVVWVRPVRARWSVLRVRHEGVPVVPMQAWVVRVEVRRSAWGAPVAWVRAWVRWAALLARLMGVRVFPT</sequence>
<evidence type="ECO:0000313" key="2">
    <source>
        <dbReference type="Proteomes" id="UP000193247"/>
    </source>
</evidence>
<organism evidence="1 2">
    <name type="scientific">Mycobacterium decipiens</name>
    <dbReference type="NCBI Taxonomy" id="1430326"/>
    <lineage>
        <taxon>Bacteria</taxon>
        <taxon>Bacillati</taxon>
        <taxon>Actinomycetota</taxon>
        <taxon>Actinomycetes</taxon>
        <taxon>Mycobacteriales</taxon>
        <taxon>Mycobacteriaceae</taxon>
        <taxon>Mycobacterium</taxon>
    </lineage>
</organism>
<accession>A0A1X2LG82</accession>